<reference evidence="2" key="1">
    <citation type="submission" date="2023-03" db="EMBL/GenBank/DDBJ databases">
        <title>Massive genome expansion in bonnet fungi (Mycena s.s.) driven by repeated elements and novel gene families across ecological guilds.</title>
        <authorList>
            <consortium name="Lawrence Berkeley National Laboratory"/>
            <person name="Harder C.B."/>
            <person name="Miyauchi S."/>
            <person name="Viragh M."/>
            <person name="Kuo A."/>
            <person name="Thoen E."/>
            <person name="Andreopoulos B."/>
            <person name="Lu D."/>
            <person name="Skrede I."/>
            <person name="Drula E."/>
            <person name="Henrissat B."/>
            <person name="Morin E."/>
            <person name="Kohler A."/>
            <person name="Barry K."/>
            <person name="LaButti K."/>
            <person name="Morin E."/>
            <person name="Salamov A."/>
            <person name="Lipzen A."/>
            <person name="Mereny Z."/>
            <person name="Hegedus B."/>
            <person name="Baldrian P."/>
            <person name="Stursova M."/>
            <person name="Weitz H."/>
            <person name="Taylor A."/>
            <person name="Grigoriev I.V."/>
            <person name="Nagy L.G."/>
            <person name="Martin F."/>
            <person name="Kauserud H."/>
        </authorList>
    </citation>
    <scope>NUCLEOTIDE SEQUENCE</scope>
    <source>
        <strain evidence="2">CBHHK182m</strain>
    </source>
</reference>
<feature type="compositionally biased region" description="Acidic residues" evidence="1">
    <location>
        <begin position="392"/>
        <end position="407"/>
    </location>
</feature>
<feature type="compositionally biased region" description="Basic and acidic residues" evidence="1">
    <location>
        <begin position="335"/>
        <end position="345"/>
    </location>
</feature>
<dbReference type="Proteomes" id="UP001215598">
    <property type="component" value="Unassembled WGS sequence"/>
</dbReference>
<sequence length="422" mass="46091">MLLLEHNVVQNVVAAQRRVKIASNNNFHARRRENGWRRSCHSTRGLLGGSPGFKPEDGISPAVQSKQRREGSEVMCFEEAVTWGLCDVGATQVTWAPLAWVMDRLERKVALIRVGIKLIEGREAVFLRNGTGNGTAGAGRRVQDNVESRQQGLDHLLTRLNFVVSVENDSLTANKIVAHPVDPAPAVFRRQRTADARPVAVPLPTVQDVRRNGTATRRTGPVEPARRARRTALIVVLTVMDGDQPTATLSGSGSQLIVAKLRHCAKMRHSDGRSTLCKISELAVDTATEQLGQVQCTLTAEISKLDHQSDVNCPECRSSSNLAARLGHRRAGGVESDRLCTDPMKESSTQESSDVDRARYQEQYRARSASGSPAPPRAVGPRPDTTYNTAPDTEDIGPVENNVDTEDFGGIIRRGETLAFSE</sequence>
<feature type="region of interest" description="Disordered" evidence="1">
    <location>
        <begin position="327"/>
        <end position="408"/>
    </location>
</feature>
<dbReference type="EMBL" id="JARKIB010000144">
    <property type="protein sequence ID" value="KAJ7732505.1"/>
    <property type="molecule type" value="Genomic_DNA"/>
</dbReference>
<name>A0AAD7MUB5_9AGAR</name>
<evidence type="ECO:0000313" key="3">
    <source>
        <dbReference type="Proteomes" id="UP001215598"/>
    </source>
</evidence>
<dbReference type="AlphaFoldDB" id="A0AAD7MUB5"/>
<comment type="caution">
    <text evidence="2">The sequence shown here is derived from an EMBL/GenBank/DDBJ whole genome shotgun (WGS) entry which is preliminary data.</text>
</comment>
<evidence type="ECO:0000256" key="1">
    <source>
        <dbReference type="SAM" id="MobiDB-lite"/>
    </source>
</evidence>
<gene>
    <name evidence="2" type="ORF">B0H16DRAFT_1468488</name>
</gene>
<evidence type="ECO:0000313" key="2">
    <source>
        <dbReference type="EMBL" id="KAJ7732505.1"/>
    </source>
</evidence>
<protein>
    <submittedName>
        <fullName evidence="2">Uncharacterized protein</fullName>
    </submittedName>
</protein>
<feature type="compositionally biased region" description="Basic and acidic residues" evidence="1">
    <location>
        <begin position="354"/>
        <end position="365"/>
    </location>
</feature>
<accession>A0AAD7MUB5</accession>
<proteinExistence type="predicted"/>
<keyword evidence="3" id="KW-1185">Reference proteome</keyword>
<organism evidence="2 3">
    <name type="scientific">Mycena metata</name>
    <dbReference type="NCBI Taxonomy" id="1033252"/>
    <lineage>
        <taxon>Eukaryota</taxon>
        <taxon>Fungi</taxon>
        <taxon>Dikarya</taxon>
        <taxon>Basidiomycota</taxon>
        <taxon>Agaricomycotina</taxon>
        <taxon>Agaricomycetes</taxon>
        <taxon>Agaricomycetidae</taxon>
        <taxon>Agaricales</taxon>
        <taxon>Marasmiineae</taxon>
        <taxon>Mycenaceae</taxon>
        <taxon>Mycena</taxon>
    </lineage>
</organism>